<dbReference type="InterPro" id="IPR053164">
    <property type="entry name" value="IS1016-like_transposase"/>
</dbReference>
<evidence type="ECO:0000313" key="2">
    <source>
        <dbReference type="EMBL" id="KCZ79560.1"/>
    </source>
</evidence>
<gene>
    <name evidence="2" type="ORF">H312_03053</name>
</gene>
<keyword evidence="3" id="KW-1185">Reference proteome</keyword>
<dbReference type="Proteomes" id="UP000030655">
    <property type="component" value="Unassembled WGS sequence"/>
</dbReference>
<evidence type="ECO:0000259" key="1">
    <source>
        <dbReference type="SMART" id="SM01126"/>
    </source>
</evidence>
<reference evidence="2 3" key="2">
    <citation type="submission" date="2014-03" db="EMBL/GenBank/DDBJ databases">
        <title>The Genome Sequence of Anncaliia algerae insect isolate PRA339.</title>
        <authorList>
            <consortium name="The Broad Institute Genome Sequencing Platform"/>
            <consortium name="The Broad Institute Genome Sequencing Center for Infectious Disease"/>
            <person name="Cuomo C."/>
            <person name="Becnel J."/>
            <person name="Sanscrainte N."/>
            <person name="Walker B."/>
            <person name="Young S.K."/>
            <person name="Zeng Q."/>
            <person name="Gargeya S."/>
            <person name="Fitzgerald M."/>
            <person name="Haas B."/>
            <person name="Abouelleil A."/>
            <person name="Alvarado L."/>
            <person name="Arachchi H.M."/>
            <person name="Berlin A.M."/>
            <person name="Chapman S.B."/>
            <person name="Dewar J."/>
            <person name="Goldberg J."/>
            <person name="Griggs A."/>
            <person name="Gujja S."/>
            <person name="Hansen M."/>
            <person name="Howarth C."/>
            <person name="Imamovic A."/>
            <person name="Larimer J."/>
            <person name="McCowan C."/>
            <person name="Murphy C."/>
            <person name="Neiman D."/>
            <person name="Pearson M."/>
            <person name="Priest M."/>
            <person name="Roberts A."/>
            <person name="Saif S."/>
            <person name="Shea T."/>
            <person name="Sisk P."/>
            <person name="Sykes S."/>
            <person name="Wortman J."/>
            <person name="Nusbaum C."/>
            <person name="Birren B."/>
        </authorList>
    </citation>
    <scope>NUCLEOTIDE SEQUENCE [LARGE SCALE GENOMIC DNA]</scope>
    <source>
        <strain evidence="2 3">PRA339</strain>
    </source>
</reference>
<reference evidence="3" key="1">
    <citation type="submission" date="2013-02" db="EMBL/GenBank/DDBJ databases">
        <authorList>
            <consortium name="The Broad Institute Genome Sequencing Platform"/>
            <person name="Cuomo C."/>
            <person name="Becnel J."/>
            <person name="Sanscrainte N."/>
            <person name="Walker B."/>
            <person name="Young S.K."/>
            <person name="Zeng Q."/>
            <person name="Gargeya S."/>
            <person name="Fitzgerald M."/>
            <person name="Haas B."/>
            <person name="Abouelleil A."/>
            <person name="Alvarado L."/>
            <person name="Arachchi H.M."/>
            <person name="Berlin A.M."/>
            <person name="Chapman S.B."/>
            <person name="Dewar J."/>
            <person name="Goldberg J."/>
            <person name="Griggs A."/>
            <person name="Gujja S."/>
            <person name="Hansen M."/>
            <person name="Howarth C."/>
            <person name="Imamovic A."/>
            <person name="Larimer J."/>
            <person name="McCowan C."/>
            <person name="Murphy C."/>
            <person name="Neiman D."/>
            <person name="Pearson M."/>
            <person name="Priest M."/>
            <person name="Roberts A."/>
            <person name="Saif S."/>
            <person name="Shea T."/>
            <person name="Sisk P."/>
            <person name="Sykes S."/>
            <person name="Wortman J."/>
            <person name="Nusbaum C."/>
            <person name="Birren B."/>
        </authorList>
    </citation>
    <scope>NUCLEOTIDE SEQUENCE [LARGE SCALE GENOMIC DNA]</scope>
    <source>
        <strain evidence="3">PRA339</strain>
    </source>
</reference>
<dbReference type="Pfam" id="PF12762">
    <property type="entry name" value="DDE_Tnp_IS1595"/>
    <property type="match status" value="1"/>
</dbReference>
<dbReference type="AlphaFoldDB" id="A0A059EXF0"/>
<sequence>MVFTKYPSSKNITSRERGASKVIYGILINLTYYQIKNFIHVSDATITKTKKLLRNAFKKYSEDKFIPLGGNKIFVECDETVISRRGIIWNPISTDDRLRDTIWILGSLLILPPETFFLKRIPDRTIVTITRALEEKVLINSIFTTDGHPSYPRVAEHLHLHHNVVNHSEGFINSEGIHTNNIEGFWSHLKSELRRQGVVMRRNIDDWIEDFSFRRKYLKIMSRIE</sequence>
<protein>
    <recommendedName>
        <fullName evidence="1">ISXO2-like transposase domain-containing protein</fullName>
    </recommendedName>
</protein>
<proteinExistence type="predicted"/>
<feature type="domain" description="ISXO2-like transposase" evidence="1">
    <location>
        <begin position="67"/>
        <end position="216"/>
    </location>
</feature>
<dbReference type="OrthoDB" id="424490at2759"/>
<dbReference type="SMART" id="SM01126">
    <property type="entry name" value="DDE_Tnp_IS1595"/>
    <property type="match status" value="1"/>
</dbReference>
<dbReference type="VEuPathDB" id="MicrosporidiaDB:H312_03053"/>
<dbReference type="PANTHER" id="PTHR47163:SF2">
    <property type="entry name" value="SI:DKEY-17M8.2"/>
    <property type="match status" value="1"/>
</dbReference>
<name>A0A059EXF0_9MICR</name>
<accession>A0A059EXF0</accession>
<organism evidence="2 3">
    <name type="scientific">Anncaliia algerae PRA339</name>
    <dbReference type="NCBI Taxonomy" id="1288291"/>
    <lineage>
        <taxon>Eukaryota</taxon>
        <taxon>Fungi</taxon>
        <taxon>Fungi incertae sedis</taxon>
        <taxon>Microsporidia</taxon>
        <taxon>Tubulinosematoidea</taxon>
        <taxon>Tubulinosematidae</taxon>
        <taxon>Anncaliia</taxon>
    </lineage>
</organism>
<dbReference type="EMBL" id="KK365257">
    <property type="protein sequence ID" value="KCZ79560.1"/>
    <property type="molecule type" value="Genomic_DNA"/>
</dbReference>
<evidence type="ECO:0000313" key="3">
    <source>
        <dbReference type="Proteomes" id="UP000030655"/>
    </source>
</evidence>
<dbReference type="PANTHER" id="PTHR47163">
    <property type="entry name" value="DDE_TNP_IS1595 DOMAIN-CONTAINING PROTEIN"/>
    <property type="match status" value="1"/>
</dbReference>
<dbReference type="InterPro" id="IPR024445">
    <property type="entry name" value="Tnp_ISXO2-like"/>
</dbReference>
<dbReference type="HOGENOM" id="CLU_044348_0_2_1"/>